<evidence type="ECO:0008006" key="5">
    <source>
        <dbReference type="Google" id="ProtNLM"/>
    </source>
</evidence>
<evidence type="ECO:0000313" key="4">
    <source>
        <dbReference type="Proteomes" id="UP001578633"/>
    </source>
</evidence>
<sequence length="865" mass="99277">MPPALDRLLASPSALRLLRSIVNAPEFPTACSIATNCCSSVAARCNYSNQPKAQSKLQWRRMMDARKEAEIRDQVRAALENDDANDTPVPTVDIFDNDVIRVAKREDDPRQLAVILASEERLHGAKGVRNVWRNMRHRGYRLPAEDTLDAEFLWGTFVRNYLLIGKVIEHAEELLHETGQTYPHLYRLVMSHWLPRRAQTALRYHYTLQRNLKLQQLPLRQLAHLGRSNFKHAAYEVLREIYEHSNERDLYDEVVPAFIEKGDITAARQWHALCTLRNDMPSESVAAHPVVRLFTVEASAGDVYFETKGAKKKWKRDPTRYNEDLLRRLEGPDTAPVRFEDSFVARMFATRTFPAASIIQGLSMVGVNEIGPQAVLTMALQTQQVEELPERFQELRSAGIALQGCVFSLALEKFVMEQKWQLVRSMLASDQHPDVFDDANVQRKLLGYYLDNNDYAQVQRTLAILTLFHNDSSQESWNLLLQIYIKRSGPKHVIEVLQDMRTRGIMLTAESIMAIRSLLSRRQRGHKPVGNRFDDLRFVTRVFVMILENGQGAVSPLHWREIIRRYGMAGRVRELKRTLLWLLCWYAPRSSHQFNHLPKSPFIEPAIAKLRAAHPERGHWFHFPAMVTQVNPSHPIRQLFPPSLHQGLIVWGFKAGLLPNAHLEQSMLQSTLAKKHYRRQLLQRGILRHVEWSIGLRTVVLLRDLGVFVHHHTVLKALQMQFVNMFGHGRSSRKENRVMERTNTLPYARYVHEVNKIWGSPLLREPQLFSKGMVHDHMWHPRMRRITKRRASISLSEILGSTWTDRGNDGHSAAKEEDAAALEQLRTHFNAQAKAIEPVSELQPQSTVAGDASDATTGTGDDLKA</sequence>
<name>A0ABR3UCG2_9PLEO</name>
<organism evidence="3 4">
    <name type="scientific">Alternaria dauci</name>
    <dbReference type="NCBI Taxonomy" id="48095"/>
    <lineage>
        <taxon>Eukaryota</taxon>
        <taxon>Fungi</taxon>
        <taxon>Dikarya</taxon>
        <taxon>Ascomycota</taxon>
        <taxon>Pezizomycotina</taxon>
        <taxon>Dothideomycetes</taxon>
        <taxon>Pleosporomycetidae</taxon>
        <taxon>Pleosporales</taxon>
        <taxon>Pleosporineae</taxon>
        <taxon>Pleosporaceae</taxon>
        <taxon>Alternaria</taxon>
        <taxon>Alternaria sect. Porri</taxon>
    </lineage>
</organism>
<dbReference type="InterPro" id="IPR002885">
    <property type="entry name" value="PPR_rpt"/>
</dbReference>
<feature type="compositionally biased region" description="Low complexity" evidence="2">
    <location>
        <begin position="849"/>
        <end position="865"/>
    </location>
</feature>
<feature type="repeat" description="PPR" evidence="1">
    <location>
        <begin position="473"/>
        <end position="507"/>
    </location>
</feature>
<protein>
    <recommendedName>
        <fullName evidence="5">Pentatricopeptide repeat-containing protein</fullName>
    </recommendedName>
</protein>
<gene>
    <name evidence="3" type="ORF">ACET3X_007611</name>
</gene>
<dbReference type="PROSITE" id="PS51375">
    <property type="entry name" value="PPR"/>
    <property type="match status" value="1"/>
</dbReference>
<evidence type="ECO:0000313" key="3">
    <source>
        <dbReference type="EMBL" id="KAL1794190.1"/>
    </source>
</evidence>
<accession>A0ABR3UCG2</accession>
<dbReference type="EMBL" id="JBHGVX010000007">
    <property type="protein sequence ID" value="KAL1794190.1"/>
    <property type="molecule type" value="Genomic_DNA"/>
</dbReference>
<dbReference type="GeneID" id="96087933"/>
<evidence type="ECO:0000256" key="2">
    <source>
        <dbReference type="SAM" id="MobiDB-lite"/>
    </source>
</evidence>
<reference evidence="3 4" key="1">
    <citation type="submission" date="2024-09" db="EMBL/GenBank/DDBJ databases">
        <title>T2T genomes of carrot and Alternaria dauci and their utility for understanding host-pathogen interaction during carrot leaf blight disease.</title>
        <authorList>
            <person name="Liu W."/>
            <person name="Xu S."/>
            <person name="Ou C."/>
            <person name="Liu X."/>
            <person name="Zhuang F."/>
            <person name="Deng X.W."/>
        </authorList>
    </citation>
    <scope>NUCLEOTIDE SEQUENCE [LARGE SCALE GENOMIC DNA]</scope>
    <source>
        <strain evidence="3 4">A2016</strain>
    </source>
</reference>
<proteinExistence type="predicted"/>
<comment type="caution">
    <text evidence="3">The sequence shown here is derived from an EMBL/GenBank/DDBJ whole genome shotgun (WGS) entry which is preliminary data.</text>
</comment>
<keyword evidence="4" id="KW-1185">Reference proteome</keyword>
<evidence type="ECO:0000256" key="1">
    <source>
        <dbReference type="PROSITE-ProRule" id="PRU00708"/>
    </source>
</evidence>
<dbReference type="Proteomes" id="UP001578633">
    <property type="component" value="Chromosome 7"/>
</dbReference>
<feature type="region of interest" description="Disordered" evidence="2">
    <location>
        <begin position="832"/>
        <end position="865"/>
    </location>
</feature>
<dbReference type="RefSeq" id="XP_069304774.1">
    <property type="nucleotide sequence ID" value="XM_069453776.1"/>
</dbReference>